<gene>
    <name evidence="4" type="primary">PRAM1</name>
    <name evidence="4" type="ORF">G0U57_016171</name>
</gene>
<feature type="domain" description="Helically-extended SH3" evidence="3">
    <location>
        <begin position="74"/>
        <end position="161"/>
    </location>
</feature>
<comment type="caution">
    <text evidence="4">The sequence shown here is derived from an EMBL/GenBank/DDBJ whole genome shotgun (WGS) entry which is preliminary data.</text>
</comment>
<evidence type="ECO:0000256" key="2">
    <source>
        <dbReference type="SAM" id="MobiDB-lite"/>
    </source>
</evidence>
<protein>
    <submittedName>
        <fullName evidence="4">PML-RARA regulated adaptor molecule 1</fullName>
    </submittedName>
</protein>
<evidence type="ECO:0000313" key="5">
    <source>
        <dbReference type="Proteomes" id="UP000765507"/>
    </source>
</evidence>
<sequence>VEAVGPIGKGKGHPLSPASRLPASPHSGAGAKLILDRFPPPPTEPRKPQISELSGKRVKNLKQCKKEEQADKEFRKKFKFEGEIRALTRMMVDPNVAEKKGGGKNLPLRRGEILDVIQLTSPERILCRNDQWKYGYIPRVALLQLDTDIYDDVAFCDEINSSTKVSK</sequence>
<feature type="non-terminal residue" evidence="4">
    <location>
        <position position="1"/>
    </location>
</feature>
<dbReference type="EMBL" id="JAHGAV010000051">
    <property type="protein sequence ID" value="KAG6934762.1"/>
    <property type="molecule type" value="Genomic_DNA"/>
</dbReference>
<keyword evidence="1" id="KW-0597">Phosphoprotein</keyword>
<dbReference type="PANTHER" id="PTHR16830">
    <property type="entry name" value="SH2 CONTAINING ADAPTOR PRAM-1 RELATED"/>
    <property type="match status" value="1"/>
</dbReference>
<dbReference type="AlphaFoldDB" id="A0A8T1SZS7"/>
<dbReference type="GO" id="GO:0072659">
    <property type="term" value="P:protein localization to plasma membrane"/>
    <property type="evidence" value="ECO:0007669"/>
    <property type="project" value="TreeGrafter"/>
</dbReference>
<dbReference type="OrthoDB" id="8889279at2759"/>
<dbReference type="InterPro" id="IPR029294">
    <property type="entry name" value="hSH3"/>
</dbReference>
<dbReference type="InterPro" id="IPR043443">
    <property type="entry name" value="FYB1/2-like"/>
</dbReference>
<keyword evidence="5" id="KW-1185">Reference proteome</keyword>
<dbReference type="GO" id="GO:0007229">
    <property type="term" value="P:integrin-mediated signaling pathway"/>
    <property type="evidence" value="ECO:0007669"/>
    <property type="project" value="InterPro"/>
</dbReference>
<dbReference type="InterPro" id="IPR036028">
    <property type="entry name" value="SH3-like_dom_sf"/>
</dbReference>
<dbReference type="GO" id="GO:0050852">
    <property type="term" value="P:T cell receptor signaling pathway"/>
    <property type="evidence" value="ECO:0007669"/>
    <property type="project" value="TreeGrafter"/>
</dbReference>
<dbReference type="Pfam" id="PF14603">
    <property type="entry name" value="hSH3"/>
    <property type="match status" value="1"/>
</dbReference>
<evidence type="ECO:0000259" key="3">
    <source>
        <dbReference type="Pfam" id="PF14603"/>
    </source>
</evidence>
<reference evidence="4 5" key="1">
    <citation type="journal article" date="2020" name="G3 (Bethesda)">
        <title>Draft Genome of the Common Snapping Turtle, Chelydra serpentina, a Model for Phenotypic Plasticity in Reptiles.</title>
        <authorList>
            <person name="Das D."/>
            <person name="Singh S.K."/>
            <person name="Bierstedt J."/>
            <person name="Erickson A."/>
            <person name="Galli G.L.J."/>
            <person name="Crossley D.A. 2nd"/>
            <person name="Rhen T."/>
        </authorList>
    </citation>
    <scope>NUCLEOTIDE SEQUENCE [LARGE SCALE GENOMIC DNA]</scope>
    <source>
        <strain evidence="4">KW</strain>
    </source>
</reference>
<proteinExistence type="predicted"/>
<dbReference type="GO" id="GO:0005886">
    <property type="term" value="C:plasma membrane"/>
    <property type="evidence" value="ECO:0007669"/>
    <property type="project" value="InterPro"/>
</dbReference>
<organism evidence="4 5">
    <name type="scientific">Chelydra serpentina</name>
    <name type="common">Snapping turtle</name>
    <name type="synonym">Testudo serpentina</name>
    <dbReference type="NCBI Taxonomy" id="8475"/>
    <lineage>
        <taxon>Eukaryota</taxon>
        <taxon>Metazoa</taxon>
        <taxon>Chordata</taxon>
        <taxon>Craniata</taxon>
        <taxon>Vertebrata</taxon>
        <taxon>Euteleostomi</taxon>
        <taxon>Archelosauria</taxon>
        <taxon>Testudinata</taxon>
        <taxon>Testudines</taxon>
        <taxon>Cryptodira</taxon>
        <taxon>Durocryptodira</taxon>
        <taxon>Americhelydia</taxon>
        <taxon>Chelydroidea</taxon>
        <taxon>Chelydridae</taxon>
        <taxon>Chelydra</taxon>
    </lineage>
</organism>
<feature type="compositionally biased region" description="Low complexity" evidence="2">
    <location>
        <begin position="13"/>
        <end position="27"/>
    </location>
</feature>
<name>A0A8T1SZS7_CHESE</name>
<feature type="region of interest" description="Disordered" evidence="2">
    <location>
        <begin position="1"/>
        <end position="64"/>
    </location>
</feature>
<dbReference type="SUPFAM" id="SSF50044">
    <property type="entry name" value="SH3-domain"/>
    <property type="match status" value="1"/>
</dbReference>
<dbReference type="Proteomes" id="UP000765507">
    <property type="component" value="Unassembled WGS sequence"/>
</dbReference>
<evidence type="ECO:0000313" key="4">
    <source>
        <dbReference type="EMBL" id="KAG6934762.1"/>
    </source>
</evidence>
<accession>A0A8T1SZS7</accession>
<dbReference type="Gene3D" id="2.30.30.40">
    <property type="entry name" value="SH3 Domains"/>
    <property type="match status" value="1"/>
</dbReference>
<dbReference type="PANTHER" id="PTHR16830:SF11">
    <property type="entry name" value="PML-RARA-REGULATED ADAPTER MOLECULE 1"/>
    <property type="match status" value="1"/>
</dbReference>
<evidence type="ECO:0000256" key="1">
    <source>
        <dbReference type="ARBA" id="ARBA00022553"/>
    </source>
</evidence>